<comment type="similarity">
    <text evidence="2 8">Belongs to the GMC oxidoreductase family.</text>
</comment>
<dbReference type="PROSITE" id="PS00624">
    <property type="entry name" value="GMC_OXRED_2"/>
    <property type="match status" value="1"/>
</dbReference>
<dbReference type="Gene3D" id="3.50.50.60">
    <property type="entry name" value="FAD/NAD(P)-binding domain"/>
    <property type="match status" value="1"/>
</dbReference>
<keyword evidence="3 8" id="KW-0285">Flavoprotein</keyword>
<dbReference type="InterPro" id="IPR000172">
    <property type="entry name" value="GMC_OxRdtase_N"/>
</dbReference>
<feature type="active site" description="Proton acceptor" evidence="6">
    <location>
        <position position="595"/>
    </location>
</feature>
<protein>
    <recommendedName>
        <fullName evidence="9 10">Glucose-methanol-choline oxidoreductase N-terminal domain-containing protein</fullName>
    </recommendedName>
</protein>
<gene>
    <name evidence="11" type="ORF">JMJ35_009690</name>
</gene>
<keyword evidence="12" id="KW-1185">Reference proteome</keyword>
<evidence type="ECO:0000256" key="8">
    <source>
        <dbReference type="RuleBase" id="RU003968"/>
    </source>
</evidence>
<evidence type="ECO:0000259" key="9">
    <source>
        <dbReference type="PROSITE" id="PS00623"/>
    </source>
</evidence>
<dbReference type="PROSITE" id="PS00623">
    <property type="entry name" value="GMC_OXRED_1"/>
    <property type="match status" value="1"/>
</dbReference>
<evidence type="ECO:0000313" key="11">
    <source>
        <dbReference type="EMBL" id="KAK0507801.1"/>
    </source>
</evidence>
<dbReference type="AlphaFoldDB" id="A0AA39QTX8"/>
<evidence type="ECO:0000259" key="10">
    <source>
        <dbReference type="PROSITE" id="PS00624"/>
    </source>
</evidence>
<name>A0AA39QTX8_9LECA</name>
<accession>A0AA39QTX8</accession>
<evidence type="ECO:0000256" key="6">
    <source>
        <dbReference type="PIRSR" id="PIRSR000137-1"/>
    </source>
</evidence>
<feature type="binding site" evidence="7">
    <location>
        <position position="246"/>
    </location>
    <ligand>
        <name>FAD</name>
        <dbReference type="ChEBI" id="CHEBI:57692"/>
    </ligand>
</feature>
<evidence type="ECO:0000256" key="7">
    <source>
        <dbReference type="PIRSR" id="PIRSR000137-2"/>
    </source>
</evidence>
<dbReference type="EMBL" id="JAFEKC020000022">
    <property type="protein sequence ID" value="KAK0507801.1"/>
    <property type="molecule type" value="Genomic_DNA"/>
</dbReference>
<evidence type="ECO:0000256" key="5">
    <source>
        <dbReference type="ARBA" id="ARBA00023002"/>
    </source>
</evidence>
<organism evidence="11 12">
    <name type="scientific">Cladonia borealis</name>
    <dbReference type="NCBI Taxonomy" id="184061"/>
    <lineage>
        <taxon>Eukaryota</taxon>
        <taxon>Fungi</taxon>
        <taxon>Dikarya</taxon>
        <taxon>Ascomycota</taxon>
        <taxon>Pezizomycotina</taxon>
        <taxon>Lecanoromycetes</taxon>
        <taxon>OSLEUM clade</taxon>
        <taxon>Lecanoromycetidae</taxon>
        <taxon>Lecanorales</taxon>
        <taxon>Lecanorineae</taxon>
        <taxon>Cladoniaceae</taxon>
        <taxon>Cladonia</taxon>
    </lineage>
</organism>
<evidence type="ECO:0000256" key="4">
    <source>
        <dbReference type="ARBA" id="ARBA00022827"/>
    </source>
</evidence>
<dbReference type="Pfam" id="PF05199">
    <property type="entry name" value="GMC_oxred_C"/>
    <property type="match status" value="1"/>
</dbReference>
<keyword evidence="5" id="KW-0560">Oxidoreductase</keyword>
<feature type="binding site" evidence="7">
    <location>
        <begin position="596"/>
        <end position="597"/>
    </location>
    <ligand>
        <name>FAD</name>
        <dbReference type="ChEBI" id="CHEBI:57692"/>
    </ligand>
</feature>
<comment type="caution">
    <text evidence="11">The sequence shown here is derived from an EMBL/GenBank/DDBJ whole genome shotgun (WGS) entry which is preliminary data.</text>
</comment>
<feature type="binding site" evidence="7">
    <location>
        <position position="101"/>
    </location>
    <ligand>
        <name>FAD</name>
        <dbReference type="ChEBI" id="CHEBI:57692"/>
    </ligand>
</feature>
<dbReference type="Gene3D" id="3.30.560.10">
    <property type="entry name" value="Glucose Oxidase, domain 3"/>
    <property type="match status" value="1"/>
</dbReference>
<feature type="binding site" evidence="7">
    <location>
        <position position="97"/>
    </location>
    <ligand>
        <name>FAD</name>
        <dbReference type="ChEBI" id="CHEBI:57692"/>
    </ligand>
</feature>
<dbReference type="SUPFAM" id="SSF51905">
    <property type="entry name" value="FAD/NAD(P)-binding domain"/>
    <property type="match status" value="1"/>
</dbReference>
<dbReference type="GO" id="GO:0016614">
    <property type="term" value="F:oxidoreductase activity, acting on CH-OH group of donors"/>
    <property type="evidence" value="ECO:0007669"/>
    <property type="project" value="InterPro"/>
</dbReference>
<dbReference type="InterPro" id="IPR007867">
    <property type="entry name" value="GMC_OxRtase_C"/>
</dbReference>
<dbReference type="InterPro" id="IPR036188">
    <property type="entry name" value="FAD/NAD-bd_sf"/>
</dbReference>
<dbReference type="PANTHER" id="PTHR11552">
    <property type="entry name" value="GLUCOSE-METHANOL-CHOLINE GMC OXIDOREDUCTASE"/>
    <property type="match status" value="1"/>
</dbReference>
<reference evidence="11" key="1">
    <citation type="submission" date="2023-03" db="EMBL/GenBank/DDBJ databases">
        <title>Complete genome of Cladonia borealis.</title>
        <authorList>
            <person name="Park H."/>
        </authorList>
    </citation>
    <scope>NUCLEOTIDE SEQUENCE</scope>
    <source>
        <strain evidence="11">ANT050790</strain>
    </source>
</reference>
<dbReference type="InterPro" id="IPR012132">
    <property type="entry name" value="GMC_OxRdtase"/>
</dbReference>
<dbReference type="Proteomes" id="UP001166286">
    <property type="component" value="Unassembled WGS sequence"/>
</dbReference>
<feature type="binding site" evidence="7">
    <location>
        <begin position="549"/>
        <end position="550"/>
    </location>
    <ligand>
        <name>FAD</name>
        <dbReference type="ChEBI" id="CHEBI:57692"/>
    </ligand>
</feature>
<proteinExistence type="inferred from homology"/>
<dbReference type="Pfam" id="PF00732">
    <property type="entry name" value="GMC_oxred_N"/>
    <property type="match status" value="1"/>
</dbReference>
<dbReference type="PIRSF" id="PIRSF000137">
    <property type="entry name" value="Alcohol_oxidase"/>
    <property type="match status" value="1"/>
</dbReference>
<evidence type="ECO:0000256" key="3">
    <source>
        <dbReference type="ARBA" id="ARBA00022630"/>
    </source>
</evidence>
<feature type="domain" description="Glucose-methanol-choline oxidoreductase N-terminal" evidence="10">
    <location>
        <begin position="285"/>
        <end position="299"/>
    </location>
</feature>
<feature type="active site" description="Proton donor" evidence="6">
    <location>
        <position position="550"/>
    </location>
</feature>
<dbReference type="SUPFAM" id="SSF54373">
    <property type="entry name" value="FAD-linked reductases, C-terminal domain"/>
    <property type="match status" value="1"/>
</dbReference>
<feature type="domain" description="Glucose-methanol-choline oxidoreductase N-terminal" evidence="9">
    <location>
        <begin position="95"/>
        <end position="118"/>
    </location>
</feature>
<dbReference type="GO" id="GO:0050660">
    <property type="term" value="F:flavin adenine dinucleotide binding"/>
    <property type="evidence" value="ECO:0007669"/>
    <property type="project" value="InterPro"/>
</dbReference>
<dbReference type="PANTHER" id="PTHR11552:SF201">
    <property type="entry name" value="GLUCOSE-METHANOL-CHOLINE OXIDOREDUCTASE N-TERMINAL DOMAIN-CONTAINING PROTEIN"/>
    <property type="match status" value="1"/>
</dbReference>
<evidence type="ECO:0000313" key="12">
    <source>
        <dbReference type="Proteomes" id="UP001166286"/>
    </source>
</evidence>
<keyword evidence="4 7" id="KW-0274">FAD</keyword>
<evidence type="ECO:0000256" key="2">
    <source>
        <dbReference type="ARBA" id="ARBA00010790"/>
    </source>
</evidence>
<evidence type="ECO:0000256" key="1">
    <source>
        <dbReference type="ARBA" id="ARBA00001974"/>
    </source>
</evidence>
<comment type="cofactor">
    <cofactor evidence="1 7">
        <name>FAD</name>
        <dbReference type="ChEBI" id="CHEBI:57692"/>
    </cofactor>
</comment>
<sequence>MNGDLSPSNRETFLSHKFTHIVVGGGTAGLVVATRLSEDPNITVGILEAGAPAYNDPRITVPGKFGETLGTQYDWQFATTEQSGLGGRSLPWPRGRVLGGTSALNFMTWNRGCREDYDAWEELGNEGWGWDGLMPFFKKTENFHAPDAEHQKQHKSYYNKDFHGTGGPIETVYSAHYGASHQHWHETCNKLGINTNESHFSGSNIGCWTSLTGVTPDTRERSYAATAYYRPNAKRSNLVLLTEAFVKELVLEKEGEEWVAKGVKFTHGGEEHVVKTEGEIIISCGSVQSPQLLEVSGVGRPEVLKAAGIDVKVDSPKVGENLQEHMMTAMIVQVDDSVITPDELRSNPEAAKAADEEYALHRKGPRTAIPSSVVYIPFSHFIPSRELHALGSHLLAESKKDSNRSTPRDRILVDRLLADKNLGQIEYNFDTANYSPFFKGEPGKKYATMLMMLQYPFSQGSIHIPPMKDGKKATMDQKPIIDPKYYQGPGGEVDFKMMIACQEFADKICSTKPLADIIVARAYPPASPHDANTKFDFSDWIRESTITDWHPIGTCSMGGKDGIKGGVIDDRLRVYGVKGLRVADASIMPLHIAAHPQATIYGIGEKAASLIREDWEKARA</sequence>